<evidence type="ECO:0000256" key="7">
    <source>
        <dbReference type="ARBA" id="ARBA00023125"/>
    </source>
</evidence>
<dbReference type="OrthoDB" id="8659436at2"/>
<proteinExistence type="inferred from homology"/>
<keyword evidence="3" id="KW-0963">Cytoplasm</keyword>
<keyword evidence="4" id="KW-0678">Repressor</keyword>
<dbReference type="InterPro" id="IPR002481">
    <property type="entry name" value="FUR"/>
</dbReference>
<dbReference type="PANTHER" id="PTHR33202:SF1">
    <property type="entry name" value="FERRIC UPTAKE REGULATION PROTEIN"/>
    <property type="match status" value="1"/>
</dbReference>
<feature type="binding site" evidence="9">
    <location>
        <position position="131"/>
    </location>
    <ligand>
        <name>Zn(2+)</name>
        <dbReference type="ChEBI" id="CHEBI:29105"/>
    </ligand>
</feature>
<dbReference type="SUPFAM" id="SSF46785">
    <property type="entry name" value="Winged helix' DNA-binding domain"/>
    <property type="match status" value="1"/>
</dbReference>
<reference evidence="11 12" key="1">
    <citation type="journal article" date="2014" name="Genome Announc.">
        <title>Draft Genome Sequence of the Boron-Tolerant and Moderately Halotolerant Bacterium Gracilibacillus boraciitolerans JCM 21714T.</title>
        <authorList>
            <person name="Ahmed I."/>
            <person name="Oshima K."/>
            <person name="Suda W."/>
            <person name="Kitamura K."/>
            <person name="Iida T."/>
            <person name="Ohmori Y."/>
            <person name="Fujiwara T."/>
            <person name="Hattori M."/>
            <person name="Ohkuma M."/>
        </authorList>
    </citation>
    <scope>NUCLEOTIDE SEQUENCE [LARGE SCALE GENOMIC DNA]</scope>
    <source>
        <strain evidence="11 12">JCM 21714</strain>
    </source>
</reference>
<name>W4VJA5_9BACI</name>
<dbReference type="GO" id="GO:1900376">
    <property type="term" value="P:regulation of secondary metabolite biosynthetic process"/>
    <property type="evidence" value="ECO:0007669"/>
    <property type="project" value="TreeGrafter"/>
</dbReference>
<dbReference type="CDD" id="cd07153">
    <property type="entry name" value="Fur_like"/>
    <property type="match status" value="1"/>
</dbReference>
<feature type="binding site" evidence="9">
    <location>
        <position position="94"/>
    </location>
    <ligand>
        <name>Zn(2+)</name>
        <dbReference type="ChEBI" id="CHEBI:29105"/>
    </ligand>
</feature>
<evidence type="ECO:0000256" key="10">
    <source>
        <dbReference type="PIRSR" id="PIRSR602481-2"/>
    </source>
</evidence>
<evidence type="ECO:0000256" key="3">
    <source>
        <dbReference type="ARBA" id="ARBA00022490"/>
    </source>
</evidence>
<keyword evidence="9" id="KW-0479">Metal-binding</keyword>
<comment type="subcellular location">
    <subcellularLocation>
        <location evidence="1">Cytoplasm</location>
    </subcellularLocation>
</comment>
<organism evidence="11 12">
    <name type="scientific">Gracilibacillus boraciitolerans JCM 21714</name>
    <dbReference type="NCBI Taxonomy" id="1298598"/>
    <lineage>
        <taxon>Bacteria</taxon>
        <taxon>Bacillati</taxon>
        <taxon>Bacillota</taxon>
        <taxon>Bacilli</taxon>
        <taxon>Bacillales</taxon>
        <taxon>Bacillaceae</taxon>
        <taxon>Gracilibacillus</taxon>
    </lineage>
</organism>
<evidence type="ECO:0000256" key="5">
    <source>
        <dbReference type="ARBA" id="ARBA00022833"/>
    </source>
</evidence>
<dbReference type="GO" id="GO:0005737">
    <property type="term" value="C:cytoplasm"/>
    <property type="evidence" value="ECO:0007669"/>
    <property type="project" value="UniProtKB-SubCell"/>
</dbReference>
<dbReference type="EMBL" id="BAVS01000007">
    <property type="protein sequence ID" value="GAE92849.1"/>
    <property type="molecule type" value="Genomic_DNA"/>
</dbReference>
<feature type="binding site" evidence="9">
    <location>
        <position position="97"/>
    </location>
    <ligand>
        <name>Zn(2+)</name>
        <dbReference type="ChEBI" id="CHEBI:29105"/>
    </ligand>
</feature>
<dbReference type="InterPro" id="IPR036388">
    <property type="entry name" value="WH-like_DNA-bd_sf"/>
</dbReference>
<feature type="binding site" evidence="9">
    <location>
        <position position="134"/>
    </location>
    <ligand>
        <name>Zn(2+)</name>
        <dbReference type="ChEBI" id="CHEBI:29105"/>
    </ligand>
</feature>
<keyword evidence="12" id="KW-1185">Reference proteome</keyword>
<evidence type="ECO:0000313" key="11">
    <source>
        <dbReference type="EMBL" id="GAE92849.1"/>
    </source>
</evidence>
<keyword evidence="5 9" id="KW-0862">Zinc</keyword>
<dbReference type="Gene3D" id="3.30.1490.190">
    <property type="match status" value="1"/>
</dbReference>
<evidence type="ECO:0000256" key="1">
    <source>
        <dbReference type="ARBA" id="ARBA00004496"/>
    </source>
</evidence>
<sequence>MNTQEALDILKGKGYKYTEKRRHIIDFFVNENRYRTAKDLLENMEPNYDGISFDTIYRNLHLFDQLEILESTELNGEKHFRLKCAHQHHHHFICKNCGITKEIQHCPMDEISQELKHYMVDDHKFEIYGFCPTCQ</sequence>
<dbReference type="Gene3D" id="1.10.10.10">
    <property type="entry name" value="Winged helix-like DNA-binding domain superfamily/Winged helix DNA-binding domain"/>
    <property type="match status" value="1"/>
</dbReference>
<dbReference type="RefSeq" id="WP_035722904.1">
    <property type="nucleotide sequence ID" value="NZ_BAVS01000007.1"/>
</dbReference>
<dbReference type="GO" id="GO:0008270">
    <property type="term" value="F:zinc ion binding"/>
    <property type="evidence" value="ECO:0007669"/>
    <property type="project" value="TreeGrafter"/>
</dbReference>
<keyword evidence="8" id="KW-0804">Transcription</keyword>
<evidence type="ECO:0000256" key="9">
    <source>
        <dbReference type="PIRSR" id="PIRSR602481-1"/>
    </source>
</evidence>
<evidence type="ECO:0000256" key="6">
    <source>
        <dbReference type="ARBA" id="ARBA00023015"/>
    </source>
</evidence>
<dbReference type="Pfam" id="PF01475">
    <property type="entry name" value="FUR"/>
    <property type="match status" value="1"/>
</dbReference>
<evidence type="ECO:0000256" key="4">
    <source>
        <dbReference type="ARBA" id="ARBA00022491"/>
    </source>
</evidence>
<dbReference type="eggNOG" id="COG0735">
    <property type="taxonomic scope" value="Bacteria"/>
</dbReference>
<comment type="caution">
    <text evidence="11">The sequence shown here is derived from an EMBL/GenBank/DDBJ whole genome shotgun (WGS) entry which is preliminary data.</text>
</comment>
<dbReference type="PANTHER" id="PTHR33202">
    <property type="entry name" value="ZINC UPTAKE REGULATION PROTEIN"/>
    <property type="match status" value="1"/>
</dbReference>
<keyword evidence="10" id="KW-0408">Iron</keyword>
<protein>
    <submittedName>
        <fullName evidence="11">Zinc uptake regulation protein ZUR</fullName>
    </submittedName>
</protein>
<keyword evidence="7" id="KW-0238">DNA-binding</keyword>
<feature type="binding site" evidence="10">
    <location>
        <position position="88"/>
    </location>
    <ligand>
        <name>Fe cation</name>
        <dbReference type="ChEBI" id="CHEBI:24875"/>
    </ligand>
</feature>
<keyword evidence="6" id="KW-0805">Transcription regulation</keyword>
<comment type="cofactor">
    <cofactor evidence="9">
        <name>Zn(2+)</name>
        <dbReference type="ChEBI" id="CHEBI:29105"/>
    </cofactor>
    <text evidence="9">Binds 1 zinc ion per subunit.</text>
</comment>
<gene>
    <name evidence="11" type="ORF">JCM21714_1870</name>
</gene>
<accession>W4VJA5</accession>
<dbReference type="InterPro" id="IPR036390">
    <property type="entry name" value="WH_DNA-bd_sf"/>
</dbReference>
<dbReference type="GO" id="GO:0045892">
    <property type="term" value="P:negative regulation of DNA-templated transcription"/>
    <property type="evidence" value="ECO:0007669"/>
    <property type="project" value="TreeGrafter"/>
</dbReference>
<dbReference type="Proteomes" id="UP000019102">
    <property type="component" value="Unassembled WGS sequence"/>
</dbReference>
<dbReference type="GO" id="GO:0003700">
    <property type="term" value="F:DNA-binding transcription factor activity"/>
    <property type="evidence" value="ECO:0007669"/>
    <property type="project" value="InterPro"/>
</dbReference>
<comment type="cofactor">
    <cofactor evidence="10">
        <name>Mn(2+)</name>
        <dbReference type="ChEBI" id="CHEBI:29035"/>
    </cofactor>
    <cofactor evidence="10">
        <name>Fe(2+)</name>
        <dbReference type="ChEBI" id="CHEBI:29033"/>
    </cofactor>
    <text evidence="10">Binds 1 Mn(2+) or Fe(2+) ion per subunit.</text>
</comment>
<dbReference type="STRING" id="1298598.JCM21714_1870"/>
<evidence type="ECO:0000256" key="2">
    <source>
        <dbReference type="ARBA" id="ARBA00007957"/>
    </source>
</evidence>
<dbReference type="GO" id="GO:0000976">
    <property type="term" value="F:transcription cis-regulatory region binding"/>
    <property type="evidence" value="ECO:0007669"/>
    <property type="project" value="TreeGrafter"/>
</dbReference>
<evidence type="ECO:0000256" key="8">
    <source>
        <dbReference type="ARBA" id="ARBA00023163"/>
    </source>
</evidence>
<dbReference type="InterPro" id="IPR043135">
    <property type="entry name" value="Fur_C"/>
</dbReference>
<evidence type="ECO:0000313" key="12">
    <source>
        <dbReference type="Proteomes" id="UP000019102"/>
    </source>
</evidence>
<comment type="similarity">
    <text evidence="2">Belongs to the Fur family.</text>
</comment>
<feature type="binding site" evidence="10">
    <location>
        <position position="123"/>
    </location>
    <ligand>
        <name>Fe cation</name>
        <dbReference type="ChEBI" id="CHEBI:24875"/>
    </ligand>
</feature>
<dbReference type="AlphaFoldDB" id="W4VJA5"/>